<dbReference type="Gene3D" id="1.20.5.780">
    <property type="entry name" value="Single helix bin"/>
    <property type="match status" value="1"/>
</dbReference>
<dbReference type="Pfam" id="PF08681">
    <property type="entry name" value="TacA1"/>
    <property type="match status" value="1"/>
</dbReference>
<keyword evidence="1" id="KW-0678">Repressor</keyword>
<evidence type="ECO:0000256" key="5">
    <source>
        <dbReference type="ARBA" id="ARBA00023163"/>
    </source>
</evidence>
<dbReference type="PANTHER" id="PTHR35401">
    <property type="entry name" value="COPG FAMILY HELIX-TURN-HELIX PROTEIN-RELATED-RELATED"/>
    <property type="match status" value="1"/>
</dbReference>
<accession>A0AA48M739</accession>
<dbReference type="InterPro" id="IPR014795">
    <property type="entry name" value="TacA_1-like"/>
</dbReference>
<evidence type="ECO:0000313" key="6">
    <source>
        <dbReference type="EMBL" id="CAJ0888197.1"/>
    </source>
</evidence>
<keyword evidence="4" id="KW-0238">DNA-binding</keyword>
<dbReference type="InterPro" id="IPR010985">
    <property type="entry name" value="Ribbon_hlx_hlx"/>
</dbReference>
<name>A0AA48M739_9ZZZZ</name>
<evidence type="ECO:0000256" key="3">
    <source>
        <dbReference type="ARBA" id="ARBA00023015"/>
    </source>
</evidence>
<dbReference type="PANTHER" id="PTHR35401:SF1">
    <property type="entry name" value="CYTOPLASMIC PROTEIN"/>
    <property type="match status" value="1"/>
</dbReference>
<dbReference type="GO" id="GO:0003677">
    <property type="term" value="F:DNA binding"/>
    <property type="evidence" value="ECO:0007669"/>
    <property type="project" value="UniProtKB-KW"/>
</dbReference>
<evidence type="ECO:0008006" key="7">
    <source>
        <dbReference type="Google" id="ProtNLM"/>
    </source>
</evidence>
<dbReference type="GO" id="GO:0006355">
    <property type="term" value="P:regulation of DNA-templated transcription"/>
    <property type="evidence" value="ECO:0007669"/>
    <property type="project" value="InterPro"/>
</dbReference>
<evidence type="ECO:0000256" key="4">
    <source>
        <dbReference type="ARBA" id="ARBA00023125"/>
    </source>
</evidence>
<dbReference type="AlphaFoldDB" id="A0AA48M739"/>
<keyword evidence="3" id="KW-0805">Transcription regulation</keyword>
<sequence length="99" mass="10777">MQEKESNAHGSRSNRTEKLDIRLTAEAKHALRSAAEASHQTVSDFVLESALSKADEVLAARRLIKLGAEDWAAFLAALDAAPKPTPRLARLFNEPGILD</sequence>
<keyword evidence="5" id="KW-0804">Transcription</keyword>
<proteinExistence type="predicted"/>
<gene>
    <name evidence="6" type="ORF">AMST5_03857</name>
</gene>
<keyword evidence="2" id="KW-1277">Toxin-antitoxin system</keyword>
<evidence type="ECO:0000256" key="1">
    <source>
        <dbReference type="ARBA" id="ARBA00022491"/>
    </source>
</evidence>
<evidence type="ECO:0000256" key="2">
    <source>
        <dbReference type="ARBA" id="ARBA00022649"/>
    </source>
</evidence>
<dbReference type="SUPFAM" id="SSF47598">
    <property type="entry name" value="Ribbon-helix-helix"/>
    <property type="match status" value="1"/>
</dbReference>
<reference evidence="6" key="1">
    <citation type="submission" date="2023-07" db="EMBL/GenBank/DDBJ databases">
        <authorList>
            <person name="Pelsma A.J. K."/>
        </authorList>
    </citation>
    <scope>NUCLEOTIDE SEQUENCE</scope>
</reference>
<organism evidence="6">
    <name type="scientific">freshwater sediment metagenome</name>
    <dbReference type="NCBI Taxonomy" id="556182"/>
    <lineage>
        <taxon>unclassified sequences</taxon>
        <taxon>metagenomes</taxon>
        <taxon>ecological metagenomes</taxon>
    </lineage>
</organism>
<protein>
    <recommendedName>
        <fullName evidence="7">DUF1778 domain-containing protein</fullName>
    </recommendedName>
</protein>
<dbReference type="EMBL" id="OY288114">
    <property type="protein sequence ID" value="CAJ0888197.1"/>
    <property type="molecule type" value="Genomic_DNA"/>
</dbReference>